<organism evidence="2 3">
    <name type="scientific">Streptomyces hiroshimensis</name>
    <dbReference type="NCBI Taxonomy" id="66424"/>
    <lineage>
        <taxon>Bacteria</taxon>
        <taxon>Bacillati</taxon>
        <taxon>Actinomycetota</taxon>
        <taxon>Actinomycetes</taxon>
        <taxon>Kitasatosporales</taxon>
        <taxon>Streptomycetaceae</taxon>
        <taxon>Streptomyces</taxon>
    </lineage>
</organism>
<evidence type="ECO:0008006" key="4">
    <source>
        <dbReference type="Google" id="ProtNLM"/>
    </source>
</evidence>
<name>A0ABQ2Y863_9ACTN</name>
<dbReference type="EMBL" id="BMUT01000002">
    <property type="protein sequence ID" value="GGX68636.1"/>
    <property type="molecule type" value="Genomic_DNA"/>
</dbReference>
<reference evidence="3" key="1">
    <citation type="journal article" date="2019" name="Int. J. Syst. Evol. Microbiol.">
        <title>The Global Catalogue of Microorganisms (GCM) 10K type strain sequencing project: providing services to taxonomists for standard genome sequencing and annotation.</title>
        <authorList>
            <consortium name="The Broad Institute Genomics Platform"/>
            <consortium name="The Broad Institute Genome Sequencing Center for Infectious Disease"/>
            <person name="Wu L."/>
            <person name="Ma J."/>
        </authorList>
    </citation>
    <scope>NUCLEOTIDE SEQUENCE [LARGE SCALE GENOMIC DNA]</scope>
    <source>
        <strain evidence="3">JCM 4586</strain>
    </source>
</reference>
<proteinExistence type="predicted"/>
<accession>A0ABQ2Y863</accession>
<gene>
    <name evidence="2" type="ORF">GCM10010324_11780</name>
</gene>
<evidence type="ECO:0000313" key="3">
    <source>
        <dbReference type="Proteomes" id="UP000659223"/>
    </source>
</evidence>
<feature type="compositionally biased region" description="Low complexity" evidence="1">
    <location>
        <begin position="222"/>
        <end position="237"/>
    </location>
</feature>
<keyword evidence="3" id="KW-1185">Reference proteome</keyword>
<protein>
    <recommendedName>
        <fullName evidence="4">WXG100 family type VII secretion target</fullName>
    </recommendedName>
</protein>
<evidence type="ECO:0000256" key="1">
    <source>
        <dbReference type="SAM" id="MobiDB-lite"/>
    </source>
</evidence>
<evidence type="ECO:0000313" key="2">
    <source>
        <dbReference type="EMBL" id="GGX68636.1"/>
    </source>
</evidence>
<dbReference type="Proteomes" id="UP000659223">
    <property type="component" value="Unassembled WGS sequence"/>
</dbReference>
<comment type="caution">
    <text evidence="2">The sequence shown here is derived from an EMBL/GenBank/DDBJ whole genome shotgun (WGS) entry which is preliminary data.</text>
</comment>
<feature type="region of interest" description="Disordered" evidence="1">
    <location>
        <begin position="204"/>
        <end position="242"/>
    </location>
</feature>
<sequence>MVTGGATVPLSYRDVMTADLSPLLSSSELWQKMGTRFGELKDDYVKHVQRALANGKWQGQALAAHQNSATATASEYAAAKTEALAVASLLKQAHTELSRLQKAAKDLVADAEAKDFKVDGSGKATYVGFDKLSGQEKRALQHDPDYPRAVADARQKAQEWTAAVAKAVQAVDEADQSVRRALMRAAGTGVGIGGFNAHAEGDLAKAGAPETGTPKADGWKVTTTGPGSGSSATGSPSYGKEGRLKTYRDLGHVTAERSLTDGPADVSVKADAYAGERFTANYGFTNKGASAAAEVSAGGRAMAEEREYSGVIPFYMRAEGFAGGEVGLSAKATKEEVTVGAKVFAGAKGGVAGGFEIAGIGIGGTVEGWAGAGAEAKWGLMKNEDTGKWKLGGKAGAADALGGALGIEFTVDTHKFNKTVDHAADAVGDAVGSVKKTISSWF</sequence>